<accession>A0A3Q2H8G9</accession>
<organism evidence="2 3">
    <name type="scientific">Equus caballus</name>
    <name type="common">Horse</name>
    <dbReference type="NCBI Taxonomy" id="9796"/>
    <lineage>
        <taxon>Eukaryota</taxon>
        <taxon>Metazoa</taxon>
        <taxon>Chordata</taxon>
        <taxon>Craniata</taxon>
        <taxon>Vertebrata</taxon>
        <taxon>Euteleostomi</taxon>
        <taxon>Mammalia</taxon>
        <taxon>Eutheria</taxon>
        <taxon>Laurasiatheria</taxon>
        <taxon>Perissodactyla</taxon>
        <taxon>Equidae</taxon>
        <taxon>Equus</taxon>
    </lineage>
</organism>
<dbReference type="AlphaFoldDB" id="A0A3Q2H8G9"/>
<sequence length="79" mass="9146">LLGLLLFQLWLLHHLTQLTSFAFVLSSVFHHGFTLSIFFYAFSAPKVSMTPAVNYDFSGAVQVSLFLFNCPLYYIWIFF</sequence>
<dbReference type="Bgee" id="ENSECAG00000038751">
    <property type="expression patterns" value="Expressed in spinal cord and 9 other cell types or tissues"/>
</dbReference>
<keyword evidence="3" id="KW-1185">Reference proteome</keyword>
<reference evidence="2" key="2">
    <citation type="submission" date="2025-08" db="UniProtKB">
        <authorList>
            <consortium name="Ensembl"/>
        </authorList>
    </citation>
    <scope>IDENTIFICATION</scope>
    <source>
        <strain evidence="2">Thoroughbred</strain>
    </source>
</reference>
<reference evidence="2" key="3">
    <citation type="submission" date="2025-09" db="UniProtKB">
        <authorList>
            <consortium name="Ensembl"/>
        </authorList>
    </citation>
    <scope>IDENTIFICATION</scope>
    <source>
        <strain evidence="2">Thoroughbred</strain>
    </source>
</reference>
<evidence type="ECO:0000256" key="1">
    <source>
        <dbReference type="SAM" id="Phobius"/>
    </source>
</evidence>
<evidence type="ECO:0000313" key="2">
    <source>
        <dbReference type="Ensembl" id="ENSECAP00000029788.2"/>
    </source>
</evidence>
<feature type="transmembrane region" description="Helical" evidence="1">
    <location>
        <begin position="20"/>
        <end position="42"/>
    </location>
</feature>
<protein>
    <submittedName>
        <fullName evidence="2">Uncharacterized protein</fullName>
    </submittedName>
</protein>
<reference evidence="2 3" key="1">
    <citation type="journal article" date="2009" name="Science">
        <title>Genome sequence, comparative analysis, and population genetics of the domestic horse.</title>
        <authorList>
            <consortium name="Broad Institute Genome Sequencing Platform"/>
            <consortium name="Broad Institute Whole Genome Assembly Team"/>
            <person name="Wade C.M."/>
            <person name="Giulotto E."/>
            <person name="Sigurdsson S."/>
            <person name="Zoli M."/>
            <person name="Gnerre S."/>
            <person name="Imsland F."/>
            <person name="Lear T.L."/>
            <person name="Adelson D.L."/>
            <person name="Bailey E."/>
            <person name="Bellone R.R."/>
            <person name="Bloecker H."/>
            <person name="Distl O."/>
            <person name="Edgar R.C."/>
            <person name="Garber M."/>
            <person name="Leeb T."/>
            <person name="Mauceli E."/>
            <person name="MacLeod J.N."/>
            <person name="Penedo M.C.T."/>
            <person name="Raison J.M."/>
            <person name="Sharpe T."/>
            <person name="Vogel J."/>
            <person name="Andersson L."/>
            <person name="Antczak D.F."/>
            <person name="Biagi T."/>
            <person name="Binns M.M."/>
            <person name="Chowdhary B.P."/>
            <person name="Coleman S.J."/>
            <person name="Della Valle G."/>
            <person name="Fryc S."/>
            <person name="Guerin G."/>
            <person name="Hasegawa T."/>
            <person name="Hill E.W."/>
            <person name="Jurka J."/>
            <person name="Kiialainen A."/>
            <person name="Lindgren G."/>
            <person name="Liu J."/>
            <person name="Magnani E."/>
            <person name="Mickelson J.R."/>
            <person name="Murray J."/>
            <person name="Nergadze S.G."/>
            <person name="Onofrio R."/>
            <person name="Pedroni S."/>
            <person name="Piras M.F."/>
            <person name="Raudsepp T."/>
            <person name="Rocchi M."/>
            <person name="Roeed K.H."/>
            <person name="Ryder O.A."/>
            <person name="Searle S."/>
            <person name="Skow L."/>
            <person name="Swinburne J.E."/>
            <person name="Syvaenen A.C."/>
            <person name="Tozaki T."/>
            <person name="Valberg S.J."/>
            <person name="Vaudin M."/>
            <person name="White J.R."/>
            <person name="Zody M.C."/>
            <person name="Lander E.S."/>
            <person name="Lindblad-Toh K."/>
        </authorList>
    </citation>
    <scope>NUCLEOTIDE SEQUENCE [LARGE SCALE GENOMIC DNA]</scope>
    <source>
        <strain evidence="2 3">Thoroughbred</strain>
    </source>
</reference>
<feature type="transmembrane region" description="Helical" evidence="1">
    <location>
        <begin position="54"/>
        <end position="76"/>
    </location>
</feature>
<keyword evidence="1" id="KW-0472">Membrane</keyword>
<keyword evidence="1" id="KW-0812">Transmembrane</keyword>
<dbReference type="Proteomes" id="UP000002281">
    <property type="component" value="Chromosome 25"/>
</dbReference>
<dbReference type="InParanoid" id="A0A3Q2H8G9"/>
<dbReference type="PaxDb" id="9796-ENSECAP00000029788"/>
<keyword evidence="1" id="KW-1133">Transmembrane helix</keyword>
<dbReference type="Ensembl" id="ENSECAT00000065006.2">
    <property type="protein sequence ID" value="ENSECAP00000029788.2"/>
    <property type="gene ID" value="ENSECAG00000038751.2"/>
</dbReference>
<evidence type="ECO:0000313" key="3">
    <source>
        <dbReference type="Proteomes" id="UP000002281"/>
    </source>
</evidence>
<proteinExistence type="predicted"/>
<name>A0A3Q2H8G9_HORSE</name>